<keyword evidence="2" id="KW-1185">Reference proteome</keyword>
<dbReference type="SUPFAM" id="SSF63825">
    <property type="entry name" value="YWTD domain"/>
    <property type="match status" value="1"/>
</dbReference>
<dbReference type="PANTHER" id="PTHR46513">
    <property type="entry name" value="VITELLOGENIN RECEPTOR-LIKE PROTEIN-RELATED-RELATED"/>
    <property type="match status" value="1"/>
</dbReference>
<dbReference type="PANTHER" id="PTHR46513:SF13">
    <property type="entry name" value="EGF-LIKE DOMAIN-CONTAINING PROTEIN"/>
    <property type="match status" value="1"/>
</dbReference>
<gene>
    <name evidence="1" type="ORF">PACLA_8A016175</name>
</gene>
<dbReference type="EMBL" id="CACRXK020036640">
    <property type="protein sequence ID" value="CAB4044871.1"/>
    <property type="molecule type" value="Genomic_DNA"/>
</dbReference>
<evidence type="ECO:0000313" key="2">
    <source>
        <dbReference type="Proteomes" id="UP001152795"/>
    </source>
</evidence>
<sequence>PYPKPYLFINELNSGIHAIDLLTHDKTGVIRGLKENRAMAIDTVEMKIYFRNGSSISRANLDATGVEIFFKIDYVRTMVVDWLGRRLIWSTTSTNDWIFVMNLNRKGKRALTKERAWNFDIAVDPTVG</sequence>
<proteinExistence type="predicted"/>
<dbReference type="Proteomes" id="UP001152795">
    <property type="component" value="Unassembled WGS sequence"/>
</dbReference>
<dbReference type="AlphaFoldDB" id="A0A6S7KTZ8"/>
<evidence type="ECO:0000313" key="1">
    <source>
        <dbReference type="EMBL" id="CAB4044871.1"/>
    </source>
</evidence>
<comment type="caution">
    <text evidence="1">The sequence shown here is derived from an EMBL/GenBank/DDBJ whole genome shotgun (WGS) entry which is preliminary data.</text>
</comment>
<organism evidence="1 2">
    <name type="scientific">Paramuricea clavata</name>
    <name type="common">Red gorgonian</name>
    <name type="synonym">Violescent sea-whip</name>
    <dbReference type="NCBI Taxonomy" id="317549"/>
    <lineage>
        <taxon>Eukaryota</taxon>
        <taxon>Metazoa</taxon>
        <taxon>Cnidaria</taxon>
        <taxon>Anthozoa</taxon>
        <taxon>Octocorallia</taxon>
        <taxon>Malacalcyonacea</taxon>
        <taxon>Plexauridae</taxon>
        <taxon>Paramuricea</taxon>
    </lineage>
</organism>
<reference evidence="1" key="1">
    <citation type="submission" date="2020-04" db="EMBL/GenBank/DDBJ databases">
        <authorList>
            <person name="Alioto T."/>
            <person name="Alioto T."/>
            <person name="Gomez Garrido J."/>
        </authorList>
    </citation>
    <scope>NUCLEOTIDE SEQUENCE</scope>
    <source>
        <strain evidence="1">A484AB</strain>
    </source>
</reference>
<dbReference type="OrthoDB" id="5958943at2759"/>
<dbReference type="Gene3D" id="2.120.10.30">
    <property type="entry name" value="TolB, C-terminal domain"/>
    <property type="match status" value="1"/>
</dbReference>
<accession>A0A6S7KTZ8</accession>
<dbReference type="InterPro" id="IPR050778">
    <property type="entry name" value="Cueball_EGF_LRP_Nidogen"/>
</dbReference>
<name>A0A6S7KTZ8_PARCT</name>
<protein>
    <submittedName>
        <fullName evidence="1">Uncharacterized protein</fullName>
    </submittedName>
</protein>
<dbReference type="InterPro" id="IPR011042">
    <property type="entry name" value="6-blade_b-propeller_TolB-like"/>
</dbReference>
<feature type="non-terminal residue" evidence="1">
    <location>
        <position position="1"/>
    </location>
</feature>
<feature type="non-terminal residue" evidence="1">
    <location>
        <position position="128"/>
    </location>
</feature>